<proteinExistence type="predicted"/>
<dbReference type="AlphaFoldDB" id="A0AAV2R5V0"/>
<evidence type="ECO:0000313" key="3">
    <source>
        <dbReference type="Proteomes" id="UP001497623"/>
    </source>
</evidence>
<organism evidence="2 3">
    <name type="scientific">Meganyctiphanes norvegica</name>
    <name type="common">Northern krill</name>
    <name type="synonym">Thysanopoda norvegica</name>
    <dbReference type="NCBI Taxonomy" id="48144"/>
    <lineage>
        <taxon>Eukaryota</taxon>
        <taxon>Metazoa</taxon>
        <taxon>Ecdysozoa</taxon>
        <taxon>Arthropoda</taxon>
        <taxon>Crustacea</taxon>
        <taxon>Multicrustacea</taxon>
        <taxon>Malacostraca</taxon>
        <taxon>Eumalacostraca</taxon>
        <taxon>Eucarida</taxon>
        <taxon>Euphausiacea</taxon>
        <taxon>Euphausiidae</taxon>
        <taxon>Meganyctiphanes</taxon>
    </lineage>
</organism>
<reference evidence="2 3" key="1">
    <citation type="submission" date="2024-05" db="EMBL/GenBank/DDBJ databases">
        <authorList>
            <person name="Wallberg A."/>
        </authorList>
    </citation>
    <scope>NUCLEOTIDE SEQUENCE [LARGE SCALE GENOMIC DNA]</scope>
</reference>
<keyword evidence="1" id="KW-0812">Transmembrane</keyword>
<protein>
    <submittedName>
        <fullName evidence="2">Uncharacterized protein</fullName>
    </submittedName>
</protein>
<keyword evidence="1" id="KW-1133">Transmembrane helix</keyword>
<keyword evidence="3" id="KW-1185">Reference proteome</keyword>
<name>A0AAV2R5V0_MEGNR</name>
<keyword evidence="1" id="KW-0472">Membrane</keyword>
<dbReference type="Proteomes" id="UP001497623">
    <property type="component" value="Unassembled WGS sequence"/>
</dbReference>
<comment type="caution">
    <text evidence="2">The sequence shown here is derived from an EMBL/GenBank/DDBJ whole genome shotgun (WGS) entry which is preliminary data.</text>
</comment>
<evidence type="ECO:0000256" key="1">
    <source>
        <dbReference type="SAM" id="Phobius"/>
    </source>
</evidence>
<evidence type="ECO:0000313" key="2">
    <source>
        <dbReference type="EMBL" id="CAL4117128.1"/>
    </source>
</evidence>
<feature type="transmembrane region" description="Helical" evidence="1">
    <location>
        <begin position="98"/>
        <end position="117"/>
    </location>
</feature>
<gene>
    <name evidence="2" type="ORF">MNOR_LOCUS21122</name>
</gene>
<sequence length="127" mass="14073">DGFLQQLSSAQEDLDESNDRFTNLMQERIAHIQTIVQRRGQHHGVNGEAVDHLVADTLGDSVHLLSGNGYTLLGDASLPGDGSWRLPTNRRKRDIKDMLRPIYIVAAALGIISYRTATIYSNSLEDV</sequence>
<dbReference type="EMBL" id="CAXKWB010016789">
    <property type="protein sequence ID" value="CAL4117128.1"/>
    <property type="molecule type" value="Genomic_DNA"/>
</dbReference>
<feature type="non-terminal residue" evidence="2">
    <location>
        <position position="1"/>
    </location>
</feature>
<accession>A0AAV2R5V0</accession>